<organism evidence="2 3">
    <name type="scientific">Nocardioides agariphilus</name>
    <dbReference type="NCBI Taxonomy" id="433664"/>
    <lineage>
        <taxon>Bacteria</taxon>
        <taxon>Bacillati</taxon>
        <taxon>Actinomycetota</taxon>
        <taxon>Actinomycetes</taxon>
        <taxon>Propionibacteriales</taxon>
        <taxon>Nocardioidaceae</taxon>
        <taxon>Nocardioides</taxon>
    </lineage>
</organism>
<feature type="chain" id="PRO_5037993633" description="Lipoprotein" evidence="1">
    <location>
        <begin position="23"/>
        <end position="121"/>
    </location>
</feature>
<evidence type="ECO:0000313" key="2">
    <source>
        <dbReference type="EMBL" id="MBF4766491.1"/>
    </source>
</evidence>
<gene>
    <name evidence="2" type="ORF">ISU10_01765</name>
</gene>
<dbReference type="RefSeq" id="WP_194694611.1">
    <property type="nucleotide sequence ID" value="NZ_JADKPO010000001.1"/>
</dbReference>
<dbReference type="PROSITE" id="PS51257">
    <property type="entry name" value="PROKAR_LIPOPROTEIN"/>
    <property type="match status" value="1"/>
</dbReference>
<proteinExistence type="predicted"/>
<dbReference type="Proteomes" id="UP000660668">
    <property type="component" value="Unassembled WGS sequence"/>
</dbReference>
<evidence type="ECO:0000256" key="1">
    <source>
        <dbReference type="SAM" id="SignalP"/>
    </source>
</evidence>
<protein>
    <recommendedName>
        <fullName evidence="4">Lipoprotein</fullName>
    </recommendedName>
</protein>
<accession>A0A930VKW5</accession>
<evidence type="ECO:0000313" key="3">
    <source>
        <dbReference type="Proteomes" id="UP000660668"/>
    </source>
</evidence>
<keyword evidence="3" id="KW-1185">Reference proteome</keyword>
<name>A0A930VKW5_9ACTN</name>
<sequence>MLRILASATALLFALVGLTACGDDESDAPGTTTDPVKVEVTFEGDTVNPNGDRVEVKTGQPVELEITADAPGEIHVHSDPEQTLSYEVGTSTLEIKGIEQPGVVDVESHTLDKVIVQLEVS</sequence>
<feature type="signal peptide" evidence="1">
    <location>
        <begin position="1"/>
        <end position="22"/>
    </location>
</feature>
<evidence type="ECO:0008006" key="4">
    <source>
        <dbReference type="Google" id="ProtNLM"/>
    </source>
</evidence>
<comment type="caution">
    <text evidence="2">The sequence shown here is derived from an EMBL/GenBank/DDBJ whole genome shotgun (WGS) entry which is preliminary data.</text>
</comment>
<dbReference type="EMBL" id="JADKPO010000001">
    <property type="protein sequence ID" value="MBF4766491.1"/>
    <property type="molecule type" value="Genomic_DNA"/>
</dbReference>
<reference evidence="2" key="1">
    <citation type="submission" date="2020-11" db="EMBL/GenBank/DDBJ databases">
        <title>Nocardioides cynanchi sp. nov., isolated from soil of rhizosphere of Cynanchum wilfordii.</title>
        <authorList>
            <person name="Lee J.-S."/>
            <person name="Suh M.K."/>
            <person name="Kim J.-S."/>
        </authorList>
    </citation>
    <scope>NUCLEOTIDE SEQUENCE</scope>
    <source>
        <strain evidence="2">KCTC 19276</strain>
    </source>
</reference>
<keyword evidence="1" id="KW-0732">Signal</keyword>
<dbReference type="AlphaFoldDB" id="A0A930VKW5"/>